<dbReference type="PROSITE" id="PS00892">
    <property type="entry name" value="HIT_1"/>
    <property type="match status" value="1"/>
</dbReference>
<dbReference type="Pfam" id="PF01230">
    <property type="entry name" value="HIT"/>
    <property type="match status" value="1"/>
</dbReference>
<dbReference type="EMBL" id="JADING010000076">
    <property type="protein sequence ID" value="MBO8414367.1"/>
    <property type="molecule type" value="Genomic_DNA"/>
</dbReference>
<dbReference type="InterPro" id="IPR036265">
    <property type="entry name" value="HIT-like_sf"/>
</dbReference>
<dbReference type="GO" id="GO:0009117">
    <property type="term" value="P:nucleotide metabolic process"/>
    <property type="evidence" value="ECO:0007669"/>
    <property type="project" value="TreeGrafter"/>
</dbReference>
<comment type="caution">
    <text evidence="5">The sequence shown here is derived from an EMBL/GenBank/DDBJ whole genome shotgun (WGS) entry which is preliminary data.</text>
</comment>
<organism evidence="5 6">
    <name type="scientific">Candidatus Scatoplasma merdavium</name>
    <dbReference type="NCBI Taxonomy" id="2840932"/>
    <lineage>
        <taxon>Bacteria</taxon>
        <taxon>Bacillati</taxon>
        <taxon>Bacillota</taxon>
        <taxon>Bacilli</taxon>
        <taxon>Bacillales</taxon>
        <taxon>Candidatus Scatoplasma</taxon>
    </lineage>
</organism>
<gene>
    <name evidence="5" type="ORF">IAC78_02685</name>
</gene>
<evidence type="ECO:0000313" key="5">
    <source>
        <dbReference type="EMBL" id="MBO8414367.1"/>
    </source>
</evidence>
<feature type="domain" description="HIT" evidence="4">
    <location>
        <begin position="8"/>
        <end position="116"/>
    </location>
</feature>
<evidence type="ECO:0000259" key="4">
    <source>
        <dbReference type="PROSITE" id="PS51084"/>
    </source>
</evidence>
<dbReference type="InterPro" id="IPR039384">
    <property type="entry name" value="HINT"/>
</dbReference>
<evidence type="ECO:0000256" key="3">
    <source>
        <dbReference type="PROSITE-ProRule" id="PRU00464"/>
    </source>
</evidence>
<feature type="active site" description="Tele-AMP-histidine intermediate" evidence="1">
    <location>
        <position position="102"/>
    </location>
</feature>
<dbReference type="PANTHER" id="PTHR46648:SF1">
    <property type="entry name" value="ADENOSINE 5'-MONOPHOSPHORAMIDASE HNT1"/>
    <property type="match status" value="1"/>
</dbReference>
<feature type="short sequence motif" description="Histidine triad motif" evidence="2 3">
    <location>
        <begin position="100"/>
        <end position="104"/>
    </location>
</feature>
<dbReference type="InterPro" id="IPR019808">
    <property type="entry name" value="Histidine_triad_CS"/>
</dbReference>
<dbReference type="CDD" id="cd01277">
    <property type="entry name" value="HINT_subgroup"/>
    <property type="match status" value="1"/>
</dbReference>
<dbReference type="Proteomes" id="UP000823629">
    <property type="component" value="Unassembled WGS sequence"/>
</dbReference>
<dbReference type="PANTHER" id="PTHR46648">
    <property type="entry name" value="HIT FAMILY PROTEIN 1"/>
    <property type="match status" value="1"/>
</dbReference>
<dbReference type="InterPro" id="IPR011146">
    <property type="entry name" value="HIT-like"/>
</dbReference>
<reference evidence="5" key="1">
    <citation type="submission" date="2020-10" db="EMBL/GenBank/DDBJ databases">
        <authorList>
            <person name="Gilroy R."/>
        </authorList>
    </citation>
    <scope>NUCLEOTIDE SEQUENCE</scope>
    <source>
        <strain evidence="5">1748</strain>
    </source>
</reference>
<dbReference type="PRINTS" id="PR00332">
    <property type="entry name" value="HISTRIAD"/>
</dbReference>
<proteinExistence type="predicted"/>
<dbReference type="InterPro" id="IPR001310">
    <property type="entry name" value="Histidine_triad_HIT"/>
</dbReference>
<dbReference type="SUPFAM" id="SSF54197">
    <property type="entry name" value="HIT-like"/>
    <property type="match status" value="1"/>
</dbReference>
<dbReference type="AlphaFoldDB" id="A0A9D9GLW8"/>
<protein>
    <submittedName>
        <fullName evidence="5">HIT family protein</fullName>
    </submittedName>
</protein>
<sequence>MNKEENCVFCNIAEGKIPSAKVYEDDKILAFLDVSPTSKGHTLVITKEHFANFLMVPKDLLAQAFDVAQKIGQAMVANLGAKGINILTNVNEIAGQSVMHFHIHVIPRYDESDGLSISFKPAEISKYNPPAIASEIKKGL</sequence>
<dbReference type="Gene3D" id="3.30.428.10">
    <property type="entry name" value="HIT-like"/>
    <property type="match status" value="1"/>
</dbReference>
<name>A0A9D9GLW8_9BACL</name>
<dbReference type="GO" id="GO:0003824">
    <property type="term" value="F:catalytic activity"/>
    <property type="evidence" value="ECO:0007669"/>
    <property type="project" value="InterPro"/>
</dbReference>
<evidence type="ECO:0000313" key="6">
    <source>
        <dbReference type="Proteomes" id="UP000823629"/>
    </source>
</evidence>
<accession>A0A9D9GLW8</accession>
<dbReference type="PROSITE" id="PS51084">
    <property type="entry name" value="HIT_2"/>
    <property type="match status" value="1"/>
</dbReference>
<reference evidence="5" key="2">
    <citation type="journal article" date="2021" name="PeerJ">
        <title>Extensive microbial diversity within the chicken gut microbiome revealed by metagenomics and culture.</title>
        <authorList>
            <person name="Gilroy R."/>
            <person name="Ravi A."/>
            <person name="Getino M."/>
            <person name="Pursley I."/>
            <person name="Horton D.L."/>
            <person name="Alikhan N.F."/>
            <person name="Baker D."/>
            <person name="Gharbi K."/>
            <person name="Hall N."/>
            <person name="Watson M."/>
            <person name="Adriaenssens E.M."/>
            <person name="Foster-Nyarko E."/>
            <person name="Jarju S."/>
            <person name="Secka A."/>
            <person name="Antonio M."/>
            <person name="Oren A."/>
            <person name="Chaudhuri R.R."/>
            <person name="La Ragione R."/>
            <person name="Hildebrand F."/>
            <person name="Pallen M.J."/>
        </authorList>
    </citation>
    <scope>NUCLEOTIDE SEQUENCE</scope>
    <source>
        <strain evidence="5">1748</strain>
    </source>
</reference>
<evidence type="ECO:0000256" key="1">
    <source>
        <dbReference type="PIRSR" id="PIRSR601310-1"/>
    </source>
</evidence>
<evidence type="ECO:0000256" key="2">
    <source>
        <dbReference type="PIRSR" id="PIRSR601310-3"/>
    </source>
</evidence>